<evidence type="ECO:0000256" key="7">
    <source>
        <dbReference type="ARBA" id="ARBA00023239"/>
    </source>
</evidence>
<dbReference type="HAMAP" id="MF_00406">
    <property type="entry name" value="FabZ"/>
    <property type="match status" value="1"/>
</dbReference>
<dbReference type="NCBIfam" id="TIGR01750">
    <property type="entry name" value="fabZ"/>
    <property type="match status" value="1"/>
</dbReference>
<evidence type="ECO:0000313" key="11">
    <source>
        <dbReference type="Proteomes" id="UP001226084"/>
    </source>
</evidence>
<feature type="active site" evidence="9">
    <location>
        <position position="55"/>
    </location>
</feature>
<accession>A0AAP5AIB0</accession>
<comment type="caution">
    <text evidence="10">The sequence shown here is derived from an EMBL/GenBank/DDBJ whole genome shotgun (WGS) entry which is preliminary data.</text>
</comment>
<dbReference type="RefSeq" id="WP_093533165.1">
    <property type="nucleotide sequence ID" value="NZ_CP088000.1"/>
</dbReference>
<evidence type="ECO:0000256" key="9">
    <source>
        <dbReference type="HAMAP-Rule" id="MF_00406"/>
    </source>
</evidence>
<evidence type="ECO:0000256" key="5">
    <source>
        <dbReference type="ARBA" id="ARBA00022556"/>
    </source>
</evidence>
<organism evidence="10 11">
    <name type="scientific">Stenotrophomonas rhizophila</name>
    <dbReference type="NCBI Taxonomy" id="216778"/>
    <lineage>
        <taxon>Bacteria</taxon>
        <taxon>Pseudomonadati</taxon>
        <taxon>Pseudomonadota</taxon>
        <taxon>Gammaproteobacteria</taxon>
        <taxon>Lysobacterales</taxon>
        <taxon>Lysobacteraceae</taxon>
        <taxon>Stenotrophomonas</taxon>
    </lineage>
</organism>
<evidence type="ECO:0000256" key="3">
    <source>
        <dbReference type="ARBA" id="ARBA00022490"/>
    </source>
</evidence>
<dbReference type="InterPro" id="IPR010084">
    <property type="entry name" value="FabZ"/>
</dbReference>
<dbReference type="NCBIfam" id="NF000582">
    <property type="entry name" value="PRK00006.1"/>
    <property type="match status" value="1"/>
</dbReference>
<keyword evidence="6 9" id="KW-0443">Lipid metabolism</keyword>
<comment type="catalytic activity">
    <reaction evidence="9">
        <text>a (3R)-hydroxyacyl-[ACP] = a (2E)-enoyl-[ACP] + H2O</text>
        <dbReference type="Rhea" id="RHEA:13097"/>
        <dbReference type="Rhea" id="RHEA-COMP:9925"/>
        <dbReference type="Rhea" id="RHEA-COMP:9945"/>
        <dbReference type="ChEBI" id="CHEBI:15377"/>
        <dbReference type="ChEBI" id="CHEBI:78784"/>
        <dbReference type="ChEBI" id="CHEBI:78827"/>
        <dbReference type="EC" id="4.2.1.59"/>
    </reaction>
</comment>
<dbReference type="EC" id="4.2.1.59" evidence="9"/>
<proteinExistence type="inferred from homology"/>
<dbReference type="Proteomes" id="UP001226084">
    <property type="component" value="Unassembled WGS sequence"/>
</dbReference>
<comment type="function">
    <text evidence="8 9">Involved in unsaturated fatty acids biosynthesis. Catalyzes the dehydration of short chain beta-hydroxyacyl-ACPs and long chain saturated and unsaturated beta-hydroxyacyl-ACPs.</text>
</comment>
<comment type="similarity">
    <text evidence="2 9">Belongs to the thioester dehydratase family. FabZ subfamily.</text>
</comment>
<dbReference type="GO" id="GO:0009245">
    <property type="term" value="P:lipid A biosynthetic process"/>
    <property type="evidence" value="ECO:0007669"/>
    <property type="project" value="UniProtKB-UniRule"/>
</dbReference>
<evidence type="ECO:0000256" key="8">
    <source>
        <dbReference type="ARBA" id="ARBA00025049"/>
    </source>
</evidence>
<evidence type="ECO:0000313" key="10">
    <source>
        <dbReference type="EMBL" id="MDQ1109227.1"/>
    </source>
</evidence>
<protein>
    <recommendedName>
        <fullName evidence="9">3-hydroxyacyl-[acyl-carrier-protein] dehydratase FabZ</fullName>
        <ecNumber evidence="9">4.2.1.59</ecNumber>
    </recommendedName>
    <alternativeName>
        <fullName evidence="9">(3R)-hydroxymyristoyl-[acyl-carrier-protein] dehydratase</fullName>
        <shortName evidence="9">(3R)-hydroxymyristoyl-ACP dehydrase</shortName>
    </alternativeName>
    <alternativeName>
        <fullName evidence="9">Beta-hydroxyacyl-ACP dehydratase</fullName>
    </alternativeName>
</protein>
<reference evidence="10" key="1">
    <citation type="submission" date="2023-07" db="EMBL/GenBank/DDBJ databases">
        <title>Functional and genomic diversity of the sorghum phyllosphere microbiome.</title>
        <authorList>
            <person name="Shade A."/>
        </authorList>
    </citation>
    <scope>NUCLEOTIDE SEQUENCE</scope>
    <source>
        <strain evidence="10">SORGH_AS_0457</strain>
    </source>
</reference>
<comment type="subcellular location">
    <subcellularLocation>
        <location evidence="1 9">Cytoplasm</location>
    </subcellularLocation>
</comment>
<gene>
    <name evidence="9" type="primary">fabZ</name>
    <name evidence="10" type="ORF">QE424_002386</name>
</gene>
<dbReference type="CDD" id="cd01288">
    <property type="entry name" value="FabZ"/>
    <property type="match status" value="1"/>
</dbReference>
<dbReference type="InterPro" id="IPR029069">
    <property type="entry name" value="HotDog_dom_sf"/>
</dbReference>
<sequence>MSHPQKLPDITEIQALIPHRYPFLLVDKVVAIDYEKRTIVATKNVSINEPFFQGHFPSQPIMPGVLIIEAMAQAGGVLTQLTLGRDAQSKLFYMVKVDKARFSKQVVPGDVLEMHVEIKRVIRNMAVYDCVAKVDGEIVACAEVLCAGTRE</sequence>
<dbReference type="GO" id="GO:0016020">
    <property type="term" value="C:membrane"/>
    <property type="evidence" value="ECO:0007669"/>
    <property type="project" value="GOC"/>
</dbReference>
<dbReference type="InterPro" id="IPR013114">
    <property type="entry name" value="FabA_FabZ"/>
</dbReference>
<name>A0AAP5AIB0_9GAMM</name>
<dbReference type="FunFam" id="3.10.129.10:FF:000001">
    <property type="entry name" value="3-hydroxyacyl-[acyl-carrier-protein] dehydratase FabZ"/>
    <property type="match status" value="1"/>
</dbReference>
<evidence type="ECO:0000256" key="6">
    <source>
        <dbReference type="ARBA" id="ARBA00023098"/>
    </source>
</evidence>
<dbReference type="Gene3D" id="3.10.129.10">
    <property type="entry name" value="Hotdog Thioesterase"/>
    <property type="match status" value="1"/>
</dbReference>
<keyword evidence="5 9" id="KW-0441">Lipid A biosynthesis</keyword>
<dbReference type="Pfam" id="PF07977">
    <property type="entry name" value="FabA"/>
    <property type="match status" value="1"/>
</dbReference>
<dbReference type="PANTHER" id="PTHR30272">
    <property type="entry name" value="3-HYDROXYACYL-[ACYL-CARRIER-PROTEIN] DEHYDRATASE"/>
    <property type="match status" value="1"/>
</dbReference>
<dbReference type="GO" id="GO:0006633">
    <property type="term" value="P:fatty acid biosynthetic process"/>
    <property type="evidence" value="ECO:0007669"/>
    <property type="project" value="UniProtKB-UniRule"/>
</dbReference>
<keyword evidence="3 9" id="KW-0963">Cytoplasm</keyword>
<dbReference type="SUPFAM" id="SSF54637">
    <property type="entry name" value="Thioesterase/thiol ester dehydrase-isomerase"/>
    <property type="match status" value="1"/>
</dbReference>
<dbReference type="AlphaFoldDB" id="A0AAP5AIB0"/>
<dbReference type="PANTHER" id="PTHR30272:SF1">
    <property type="entry name" value="3-HYDROXYACYL-[ACYL-CARRIER-PROTEIN] DEHYDRATASE"/>
    <property type="match status" value="1"/>
</dbReference>
<keyword evidence="4 9" id="KW-0444">Lipid biosynthesis</keyword>
<evidence type="ECO:0000256" key="4">
    <source>
        <dbReference type="ARBA" id="ARBA00022516"/>
    </source>
</evidence>
<evidence type="ECO:0000256" key="1">
    <source>
        <dbReference type="ARBA" id="ARBA00004496"/>
    </source>
</evidence>
<dbReference type="GO" id="GO:0019171">
    <property type="term" value="F:(3R)-hydroxyacyl-[acyl-carrier-protein] dehydratase activity"/>
    <property type="evidence" value="ECO:0007669"/>
    <property type="project" value="UniProtKB-EC"/>
</dbReference>
<keyword evidence="7 9" id="KW-0456">Lyase</keyword>
<dbReference type="GO" id="GO:0005737">
    <property type="term" value="C:cytoplasm"/>
    <property type="evidence" value="ECO:0007669"/>
    <property type="project" value="UniProtKB-SubCell"/>
</dbReference>
<dbReference type="EMBL" id="JAUTAS010000001">
    <property type="protein sequence ID" value="MDQ1109227.1"/>
    <property type="molecule type" value="Genomic_DNA"/>
</dbReference>
<evidence type="ECO:0000256" key="2">
    <source>
        <dbReference type="ARBA" id="ARBA00009174"/>
    </source>
</evidence>